<dbReference type="AlphaFoldDB" id="A0A4P8XME0"/>
<name>A0A4P8XME0_9BACL</name>
<accession>A0A4P8XME0</accession>
<sequence length="39" mass="4449">MQRHSIVPSVMPKGFSPQHSSKSPVRQWLPRGFLAVVYL</sequence>
<protein>
    <submittedName>
        <fullName evidence="2">Uncharacterized protein</fullName>
    </submittedName>
</protein>
<dbReference type="Proteomes" id="UP000300879">
    <property type="component" value="Chromosome"/>
</dbReference>
<keyword evidence="3" id="KW-1185">Reference proteome</keyword>
<proteinExistence type="predicted"/>
<feature type="region of interest" description="Disordered" evidence="1">
    <location>
        <begin position="1"/>
        <end position="24"/>
    </location>
</feature>
<organism evidence="2 3">
    <name type="scientific">Paenibacillus algicola</name>
    <dbReference type="NCBI Taxonomy" id="2565926"/>
    <lineage>
        <taxon>Bacteria</taxon>
        <taxon>Bacillati</taxon>
        <taxon>Bacillota</taxon>
        <taxon>Bacilli</taxon>
        <taxon>Bacillales</taxon>
        <taxon>Paenibacillaceae</taxon>
        <taxon>Paenibacillus</taxon>
    </lineage>
</organism>
<dbReference type="KEGG" id="palo:E6C60_3241"/>
<dbReference type="EMBL" id="CP040396">
    <property type="protein sequence ID" value="QCT03952.1"/>
    <property type="molecule type" value="Genomic_DNA"/>
</dbReference>
<gene>
    <name evidence="2" type="ORF">E6C60_3241</name>
</gene>
<evidence type="ECO:0000313" key="2">
    <source>
        <dbReference type="EMBL" id="QCT03952.1"/>
    </source>
</evidence>
<reference evidence="2 3" key="1">
    <citation type="submission" date="2019-05" db="EMBL/GenBank/DDBJ databases">
        <authorList>
            <person name="Chen C."/>
        </authorList>
    </citation>
    <scope>NUCLEOTIDE SEQUENCE [LARGE SCALE GENOMIC DNA]</scope>
    <source>
        <strain evidence="2 3">HB172198</strain>
    </source>
</reference>
<evidence type="ECO:0000313" key="3">
    <source>
        <dbReference type="Proteomes" id="UP000300879"/>
    </source>
</evidence>
<evidence type="ECO:0000256" key="1">
    <source>
        <dbReference type="SAM" id="MobiDB-lite"/>
    </source>
</evidence>